<dbReference type="PROSITE" id="PS50011">
    <property type="entry name" value="PROTEIN_KINASE_DOM"/>
    <property type="match status" value="1"/>
</dbReference>
<dbReference type="EMBL" id="LLXL01001721">
    <property type="protein sequence ID" value="PKK63140.1"/>
    <property type="molecule type" value="Genomic_DNA"/>
</dbReference>
<dbReference type="SMART" id="SM00671">
    <property type="entry name" value="SEL1"/>
    <property type="match status" value="2"/>
</dbReference>
<dbReference type="InterPro" id="IPR051681">
    <property type="entry name" value="Ser/Thr_Kinases-Pseudokinases"/>
</dbReference>
<dbReference type="VEuPathDB" id="FungiDB:RhiirA1_459052"/>
<dbReference type="InterPro" id="IPR011990">
    <property type="entry name" value="TPR-like_helical_dom_sf"/>
</dbReference>
<dbReference type="VEuPathDB" id="FungiDB:RhiirA1_418740"/>
<proteinExistence type="predicted"/>
<dbReference type="InterPro" id="IPR011009">
    <property type="entry name" value="Kinase-like_dom_sf"/>
</dbReference>
<dbReference type="InterPro" id="IPR017441">
    <property type="entry name" value="Protein_kinase_ATP_BS"/>
</dbReference>
<dbReference type="PROSITE" id="PS00107">
    <property type="entry name" value="PROTEIN_KINASE_ATP"/>
    <property type="match status" value="1"/>
</dbReference>
<feature type="binding site" evidence="1">
    <location>
        <position position="88"/>
    </location>
    <ligand>
        <name>ATP</name>
        <dbReference type="ChEBI" id="CHEBI:30616"/>
    </ligand>
</feature>
<dbReference type="SUPFAM" id="SSF81901">
    <property type="entry name" value="HCP-like"/>
    <property type="match status" value="1"/>
</dbReference>
<feature type="domain" description="Protein kinase" evidence="3">
    <location>
        <begin position="60"/>
        <end position="307"/>
    </location>
</feature>
<dbReference type="VEuPathDB" id="FungiDB:FUN_000235"/>
<name>A0A2N1MNC0_9GLOM</name>
<dbReference type="Pfam" id="PF07714">
    <property type="entry name" value="PK_Tyr_Ser-Thr"/>
    <property type="match status" value="1"/>
</dbReference>
<feature type="compositionally biased region" description="Low complexity" evidence="2">
    <location>
        <begin position="316"/>
        <end position="358"/>
    </location>
</feature>
<accession>A0A2N1MNC0</accession>
<dbReference type="Gene3D" id="1.10.510.10">
    <property type="entry name" value="Transferase(Phosphotransferase) domain 1"/>
    <property type="match status" value="1"/>
</dbReference>
<keyword evidence="1" id="KW-0547">Nucleotide-binding</keyword>
<dbReference type="InterPro" id="IPR000719">
    <property type="entry name" value="Prot_kinase_dom"/>
</dbReference>
<dbReference type="Gene3D" id="1.25.40.10">
    <property type="entry name" value="Tetratricopeptide repeat domain"/>
    <property type="match status" value="1"/>
</dbReference>
<dbReference type="InterPro" id="IPR001245">
    <property type="entry name" value="Ser-Thr/Tyr_kinase_cat_dom"/>
</dbReference>
<sequence>MNVQLSMFYEPPPFKKIKCTHIFFRLHNRKMSYNSKPEWVNWIEEAILKKHIKHYEYENFSNLEKIGTGGFGEAYRAKWKRSKILALKSLNNATTVEKIVHELQIQRDVDFHENIIRFLGITIEIYVGNGICRWWEYLKKRFEKPKLSWNSKLKLARQLSCAVSCLHNEGTIHRDLHSNNVLIHKNNIKLADFGLSKKVEKSNKSQGCHGVIEYVDPKKFAGNTLYSLNEKSDVYSVGVLLWEISSGRPPFEGKSEYFLLTNIPKGLRETPIQDTPEEYEKIYTDCWEFEPDDRPTIYDVVDRLEAISSKTTKSWNSSPSSRNNSSPSSRNNSSPSSRNNSSPSPRNNSSLSPRNNSSQGFKEKGSKSKKDIVDGIAALPSKIYDKSKRQKILDYLEDHHVTSKEILDWLKNNQNYPNSLLVLGDFHYLGIADKKMACEFYEKAGDGYDGLSVAQYNLGVICENDKLGDTFKAMYWYKKSGEQGNHEARESFYRLRSAPSKTLSVDSINKFDDMSIFFPH</sequence>
<feature type="region of interest" description="Disordered" evidence="2">
    <location>
        <begin position="311"/>
        <end position="369"/>
    </location>
</feature>
<reference evidence="4 5" key="2">
    <citation type="submission" date="2017-10" db="EMBL/GenBank/DDBJ databases">
        <title>Extensive intraspecific genome diversity in a model arbuscular mycorrhizal fungus.</title>
        <authorList>
            <person name="Chen E.C.H."/>
            <person name="Morin E."/>
            <person name="Baudet D."/>
            <person name="Noel J."/>
            <person name="Ndikumana S."/>
            <person name="Charron P."/>
            <person name="St-Onge C."/>
            <person name="Giorgi J."/>
            <person name="Grigoriev I.V."/>
            <person name="Roux C."/>
            <person name="Martin F.M."/>
            <person name="Corradi N."/>
        </authorList>
    </citation>
    <scope>NUCLEOTIDE SEQUENCE [LARGE SCALE GENOMIC DNA]</scope>
    <source>
        <strain evidence="4 5">C2</strain>
    </source>
</reference>
<gene>
    <name evidence="4" type="ORF">RhiirC2_855212</name>
</gene>
<dbReference type="GO" id="GO:0005524">
    <property type="term" value="F:ATP binding"/>
    <property type="evidence" value="ECO:0007669"/>
    <property type="project" value="UniProtKB-UniRule"/>
</dbReference>
<protein>
    <submittedName>
        <fullName evidence="4">Kinase-like protein</fullName>
    </submittedName>
</protein>
<dbReference type="AlphaFoldDB" id="A0A2N1MNC0"/>
<dbReference type="GO" id="GO:0004674">
    <property type="term" value="F:protein serine/threonine kinase activity"/>
    <property type="evidence" value="ECO:0007669"/>
    <property type="project" value="TreeGrafter"/>
</dbReference>
<keyword evidence="1" id="KW-0067">ATP-binding</keyword>
<keyword evidence="4" id="KW-0418">Kinase</keyword>
<dbReference type="InterPro" id="IPR006597">
    <property type="entry name" value="Sel1-like"/>
</dbReference>
<keyword evidence="4" id="KW-0808">Transferase</keyword>
<evidence type="ECO:0000256" key="2">
    <source>
        <dbReference type="SAM" id="MobiDB-lite"/>
    </source>
</evidence>
<evidence type="ECO:0000313" key="4">
    <source>
        <dbReference type="EMBL" id="PKK63140.1"/>
    </source>
</evidence>
<organism evidence="4 5">
    <name type="scientific">Rhizophagus irregularis</name>
    <dbReference type="NCBI Taxonomy" id="588596"/>
    <lineage>
        <taxon>Eukaryota</taxon>
        <taxon>Fungi</taxon>
        <taxon>Fungi incertae sedis</taxon>
        <taxon>Mucoromycota</taxon>
        <taxon>Glomeromycotina</taxon>
        <taxon>Glomeromycetes</taxon>
        <taxon>Glomerales</taxon>
        <taxon>Glomeraceae</taxon>
        <taxon>Rhizophagus</taxon>
    </lineage>
</organism>
<reference evidence="4 5" key="1">
    <citation type="submission" date="2016-04" db="EMBL/GenBank/DDBJ databases">
        <title>Genome analyses suggest a sexual origin of heterokaryosis in a supposedly ancient asexual fungus.</title>
        <authorList>
            <person name="Ropars J."/>
            <person name="Sedzielewska K."/>
            <person name="Noel J."/>
            <person name="Charron P."/>
            <person name="Farinelli L."/>
            <person name="Marton T."/>
            <person name="Kruger M."/>
            <person name="Pelin A."/>
            <person name="Brachmann A."/>
            <person name="Corradi N."/>
        </authorList>
    </citation>
    <scope>NUCLEOTIDE SEQUENCE [LARGE SCALE GENOMIC DNA]</scope>
    <source>
        <strain evidence="4 5">C2</strain>
    </source>
</reference>
<evidence type="ECO:0000313" key="5">
    <source>
        <dbReference type="Proteomes" id="UP000233469"/>
    </source>
</evidence>
<dbReference type="SUPFAM" id="SSF56112">
    <property type="entry name" value="Protein kinase-like (PK-like)"/>
    <property type="match status" value="1"/>
</dbReference>
<dbReference type="PANTHER" id="PTHR44329">
    <property type="entry name" value="SERINE/THREONINE-PROTEIN KINASE TNNI3K-RELATED"/>
    <property type="match status" value="1"/>
</dbReference>
<dbReference type="VEuPathDB" id="FungiDB:RhiirFUN_017616"/>
<dbReference type="Gene3D" id="3.30.200.20">
    <property type="entry name" value="Phosphorylase Kinase, domain 1"/>
    <property type="match status" value="1"/>
</dbReference>
<evidence type="ECO:0000256" key="1">
    <source>
        <dbReference type="PROSITE-ProRule" id="PRU10141"/>
    </source>
</evidence>
<dbReference type="PRINTS" id="PR00109">
    <property type="entry name" value="TYRKINASE"/>
</dbReference>
<dbReference type="Proteomes" id="UP000233469">
    <property type="component" value="Unassembled WGS sequence"/>
</dbReference>
<evidence type="ECO:0000259" key="3">
    <source>
        <dbReference type="PROSITE" id="PS50011"/>
    </source>
</evidence>
<comment type="caution">
    <text evidence="4">The sequence shown here is derived from an EMBL/GenBank/DDBJ whole genome shotgun (WGS) entry which is preliminary data.</text>
</comment>